<dbReference type="InterPro" id="IPR043502">
    <property type="entry name" value="DNA/RNA_pol_sf"/>
</dbReference>
<evidence type="ECO:0000313" key="13">
    <source>
        <dbReference type="Proteomes" id="UP001151760"/>
    </source>
</evidence>
<dbReference type="PROSITE" id="PS50158">
    <property type="entry name" value="ZF_CCHC"/>
    <property type="match status" value="2"/>
</dbReference>
<dbReference type="InterPro" id="IPR001878">
    <property type="entry name" value="Znf_CCHC"/>
</dbReference>
<keyword evidence="9" id="KW-0863">Zinc-finger</keyword>
<evidence type="ECO:0000256" key="10">
    <source>
        <dbReference type="SAM" id="MobiDB-lite"/>
    </source>
</evidence>
<keyword evidence="1" id="KW-0645">Protease</keyword>
<dbReference type="Pfam" id="PF17919">
    <property type="entry name" value="RT_RNaseH_2"/>
    <property type="match status" value="1"/>
</dbReference>
<dbReference type="InterPro" id="IPR000477">
    <property type="entry name" value="RT_dom"/>
</dbReference>
<dbReference type="Gene3D" id="3.30.70.270">
    <property type="match status" value="2"/>
</dbReference>
<feature type="domain" description="CCHC-type" evidence="11">
    <location>
        <begin position="298"/>
        <end position="313"/>
    </location>
</feature>
<feature type="compositionally biased region" description="Gly residues" evidence="10">
    <location>
        <begin position="1"/>
        <end position="26"/>
    </location>
</feature>
<keyword evidence="13" id="KW-1185">Reference proteome</keyword>
<dbReference type="PANTHER" id="PTHR37984:SF5">
    <property type="entry name" value="PROTEIN NYNRIN-LIKE"/>
    <property type="match status" value="1"/>
</dbReference>
<reference evidence="12" key="1">
    <citation type="journal article" date="2022" name="Int. J. Mol. Sci.">
        <title>Draft Genome of Tanacetum Coccineum: Genomic Comparison of Closely Related Tanacetum-Family Plants.</title>
        <authorList>
            <person name="Yamashiro T."/>
            <person name="Shiraishi A."/>
            <person name="Nakayama K."/>
            <person name="Satake H."/>
        </authorList>
    </citation>
    <scope>NUCLEOTIDE SEQUENCE</scope>
</reference>
<evidence type="ECO:0000256" key="5">
    <source>
        <dbReference type="ARBA" id="ARBA00022750"/>
    </source>
</evidence>
<keyword evidence="6" id="KW-0255">Endonuclease</keyword>
<dbReference type="Gene3D" id="2.40.70.10">
    <property type="entry name" value="Acid Proteases"/>
    <property type="match status" value="1"/>
</dbReference>
<dbReference type="SUPFAM" id="SSF57756">
    <property type="entry name" value="Retrovirus zinc finger-like domains"/>
    <property type="match status" value="1"/>
</dbReference>
<keyword evidence="6" id="KW-0378">Hydrolase</keyword>
<reference evidence="12" key="2">
    <citation type="submission" date="2022-01" db="EMBL/GenBank/DDBJ databases">
        <authorList>
            <person name="Yamashiro T."/>
            <person name="Shiraishi A."/>
            <person name="Satake H."/>
            <person name="Nakayama K."/>
        </authorList>
    </citation>
    <scope>NUCLEOTIDE SEQUENCE</scope>
</reference>
<dbReference type="InterPro" id="IPR050951">
    <property type="entry name" value="Retrovirus_Pol_polyprotein"/>
</dbReference>
<proteinExistence type="predicted"/>
<keyword evidence="5" id="KW-0064">Aspartyl protease</keyword>
<evidence type="ECO:0000259" key="11">
    <source>
        <dbReference type="PROSITE" id="PS50158"/>
    </source>
</evidence>
<dbReference type="Gene3D" id="4.10.60.10">
    <property type="entry name" value="Zinc finger, CCHC-type"/>
    <property type="match status" value="1"/>
</dbReference>
<dbReference type="SMART" id="SM00343">
    <property type="entry name" value="ZnF_C2HC"/>
    <property type="match status" value="2"/>
</dbReference>
<keyword evidence="3" id="KW-0548">Nucleotidyltransferase</keyword>
<evidence type="ECO:0000256" key="3">
    <source>
        <dbReference type="ARBA" id="ARBA00022695"/>
    </source>
</evidence>
<evidence type="ECO:0000256" key="2">
    <source>
        <dbReference type="ARBA" id="ARBA00022679"/>
    </source>
</evidence>
<dbReference type="Proteomes" id="UP001151760">
    <property type="component" value="Unassembled WGS sequence"/>
</dbReference>
<keyword evidence="9" id="KW-0479">Metal-binding</keyword>
<keyword evidence="12" id="KW-0695">RNA-directed DNA polymerase</keyword>
<dbReference type="Pfam" id="PF03732">
    <property type="entry name" value="Retrotrans_gag"/>
    <property type="match status" value="1"/>
</dbReference>
<dbReference type="Pfam" id="PF08284">
    <property type="entry name" value="RVP_2"/>
    <property type="match status" value="1"/>
</dbReference>
<comment type="caution">
    <text evidence="12">The sequence shown here is derived from an EMBL/GenBank/DDBJ whole genome shotgun (WGS) entry which is preliminary data.</text>
</comment>
<evidence type="ECO:0000256" key="9">
    <source>
        <dbReference type="PROSITE-ProRule" id="PRU00047"/>
    </source>
</evidence>
<evidence type="ECO:0000256" key="6">
    <source>
        <dbReference type="ARBA" id="ARBA00022759"/>
    </source>
</evidence>
<dbReference type="InterPro" id="IPR021109">
    <property type="entry name" value="Peptidase_aspartic_dom_sf"/>
</dbReference>
<keyword evidence="2" id="KW-0808">Transferase</keyword>
<name>A0ABQ5AXQ4_9ASTR</name>
<organism evidence="12 13">
    <name type="scientific">Tanacetum coccineum</name>
    <dbReference type="NCBI Taxonomy" id="301880"/>
    <lineage>
        <taxon>Eukaryota</taxon>
        <taxon>Viridiplantae</taxon>
        <taxon>Streptophyta</taxon>
        <taxon>Embryophyta</taxon>
        <taxon>Tracheophyta</taxon>
        <taxon>Spermatophyta</taxon>
        <taxon>Magnoliopsida</taxon>
        <taxon>eudicotyledons</taxon>
        <taxon>Gunneridae</taxon>
        <taxon>Pentapetalae</taxon>
        <taxon>asterids</taxon>
        <taxon>campanulids</taxon>
        <taxon>Asterales</taxon>
        <taxon>Asteraceae</taxon>
        <taxon>Asteroideae</taxon>
        <taxon>Anthemideae</taxon>
        <taxon>Anthemidinae</taxon>
        <taxon>Tanacetum</taxon>
    </lineage>
</organism>
<feature type="region of interest" description="Disordered" evidence="10">
    <location>
        <begin position="1"/>
        <end position="34"/>
    </location>
</feature>
<dbReference type="PANTHER" id="PTHR37984">
    <property type="entry name" value="PROTEIN CBG26694"/>
    <property type="match status" value="1"/>
</dbReference>
<keyword evidence="8" id="KW-0511">Multifunctional enzyme</keyword>
<dbReference type="CDD" id="cd01647">
    <property type="entry name" value="RT_LTR"/>
    <property type="match status" value="1"/>
</dbReference>
<feature type="domain" description="CCHC-type" evidence="11">
    <location>
        <begin position="262"/>
        <end position="276"/>
    </location>
</feature>
<dbReference type="EMBL" id="BQNB010012724">
    <property type="protein sequence ID" value="GJT07106.1"/>
    <property type="molecule type" value="Genomic_DNA"/>
</dbReference>
<gene>
    <name evidence="12" type="ORF">Tco_0841568</name>
</gene>
<dbReference type="InterPro" id="IPR043128">
    <property type="entry name" value="Rev_trsase/Diguanyl_cyclase"/>
</dbReference>
<dbReference type="Gene3D" id="3.10.10.10">
    <property type="entry name" value="HIV Type 1 Reverse Transcriptase, subunit A, domain 1"/>
    <property type="match status" value="1"/>
</dbReference>
<dbReference type="InterPro" id="IPR005162">
    <property type="entry name" value="Retrotrans_gag_dom"/>
</dbReference>
<dbReference type="Pfam" id="PF00078">
    <property type="entry name" value="RVT_1"/>
    <property type="match status" value="1"/>
</dbReference>
<dbReference type="InterPro" id="IPR041577">
    <property type="entry name" value="RT_RNaseH_2"/>
</dbReference>
<accession>A0ABQ5AXQ4</accession>
<evidence type="ECO:0000256" key="1">
    <source>
        <dbReference type="ARBA" id="ARBA00022670"/>
    </source>
</evidence>
<sequence>METEMGGNGDRNSGGNGNGNGGGNGNGNPNRNDKGVMQVARECTYHDFVKCQPLNFKGTEGVVGFIRWFKKMETVFHISNCPERYQVKYATFTLLNSALTWWNAHKRTIRADAAFAKSWRELMKLMTEVYCPRNEIQKMESELWNLTMKNDDLAAYTQRFQELTMMYTKMVPEEEDRVEKFIRGLPDNIQGNVIVAEPTRLQDVVRIANNLMDQKLKGYAVKNAENKRRAYTAGSNEKRGYVGPLPYCNKCKLHHEGPCTVKCGKCNKVGHMTRDCMNVVAITATQRAPVVNQRVPTCFECGRQGHYRSECPKLKNQTRGNKAGKKIDEARGEAYVLGGGEANPDSNVVTDVSYAVKLADERVAETNTVLRGCTLGLLGHPFNIDLMPIELGSFDVMIGIDWLANYHAVIVCDEKIVWIPYGDEFLIVQVTKKETEDKSKEKRLEDVPIIRDFPEFFPEDFPGLPPTRQVEFQIDLVVGAAHNRYPLLRIDNLVDLLQELKVYSKIDLKSGYHQLRVREEDIPKTAFRTCYRHYEFQVMPFGLTNAPANKKEHEEHLRLILRLLKKEELYAKFSKCEFWLSKVHFLSYVIDSEGIHMDPAKIKSTKDWASPKTPIEIRQFLAIEAKIMCAPILALPEVSENFMVYSDASHKGLGAVLMQREKVIAYASCQFKIHEKNYTTHDLELGAVHILDQKELNMRQSQWLELLSDYDSEIRYHQGKSNVVADALSRKERIKPLQFQALVMTIDEVYGYSSIDVIQKVPIHGLSIWTLIEIFLEHLNSLSWHIINLTAEGDPRKFTDIGAWEVSRFDGLEPQSLLNSPSLDVSLGDLIGPEPPIKPHSPDSFGMKVVDYLTTQTPPSPHMENSHPKGVCSYYNPGINDPKRHYGFKPGLLGKSVSLGVDISNWEMFDDDWGLESKEVSPLGEELSLFDRPNKVERDRKARLLEDKQIPSVGVFSIWKAFGENTRDLGSFGEETDETTDLHKHCSRISPQKLETVSQITRDAITNPTMTVSQDIATALARMIQPIIYNILVTTASPTTTVSTISLNLPKIILNAQAEARKEKNYGTKDLCGMIKKLEPRADRTLCLRNRSFATNCLSDKPLAIPLDEIQIDDKLNFIEEPVKIMDREVKRLKQSRISIVKVRWNSRRGPEFTWEHKDQIKNKYPHLFANPASTSKVMS</sequence>
<dbReference type="InterPro" id="IPR036875">
    <property type="entry name" value="Znf_CCHC_sf"/>
</dbReference>
<protein>
    <submittedName>
        <fullName evidence="12">Reverse transcriptase domain-containing protein</fullName>
    </submittedName>
</protein>
<dbReference type="CDD" id="cd09274">
    <property type="entry name" value="RNase_HI_RT_Ty3"/>
    <property type="match status" value="1"/>
</dbReference>
<evidence type="ECO:0000313" key="12">
    <source>
        <dbReference type="EMBL" id="GJT07106.1"/>
    </source>
</evidence>
<keyword evidence="7" id="KW-0238">DNA-binding</keyword>
<evidence type="ECO:0000256" key="7">
    <source>
        <dbReference type="ARBA" id="ARBA00023125"/>
    </source>
</evidence>
<evidence type="ECO:0000256" key="4">
    <source>
        <dbReference type="ARBA" id="ARBA00022722"/>
    </source>
</evidence>
<dbReference type="Pfam" id="PF00098">
    <property type="entry name" value="zf-CCHC"/>
    <property type="match status" value="1"/>
</dbReference>
<keyword evidence="4" id="KW-0540">Nuclease</keyword>
<dbReference type="SUPFAM" id="SSF56672">
    <property type="entry name" value="DNA/RNA polymerases"/>
    <property type="match status" value="1"/>
</dbReference>
<keyword evidence="9" id="KW-0862">Zinc</keyword>
<dbReference type="GO" id="GO:0003964">
    <property type="term" value="F:RNA-directed DNA polymerase activity"/>
    <property type="evidence" value="ECO:0007669"/>
    <property type="project" value="UniProtKB-KW"/>
</dbReference>
<evidence type="ECO:0000256" key="8">
    <source>
        <dbReference type="ARBA" id="ARBA00023268"/>
    </source>
</evidence>